<organism evidence="1 2">
    <name type="scientific">Candidatus Uhrbacteria bacterium CG10_big_fil_rev_8_21_14_0_10_50_16</name>
    <dbReference type="NCBI Taxonomy" id="1975039"/>
    <lineage>
        <taxon>Bacteria</taxon>
        <taxon>Candidatus Uhriibacteriota</taxon>
    </lineage>
</organism>
<dbReference type="AlphaFoldDB" id="A0A2H0RM49"/>
<sequence length="77" mass="8632">MNDVPTCQVELVSVVMHKESSPEEQKFRTARFRIRVKDSNGRLRTRVGGYNKLVAAFGPSVASPIKAAWSDYVYTNA</sequence>
<protein>
    <submittedName>
        <fullName evidence="1">Uncharacterized protein</fullName>
    </submittedName>
</protein>
<accession>A0A2H0RM49</accession>
<evidence type="ECO:0000313" key="1">
    <source>
        <dbReference type="EMBL" id="PIR47517.1"/>
    </source>
</evidence>
<dbReference type="Proteomes" id="UP000230084">
    <property type="component" value="Unassembled WGS sequence"/>
</dbReference>
<dbReference type="EMBL" id="PCYM01000006">
    <property type="protein sequence ID" value="PIR47517.1"/>
    <property type="molecule type" value="Genomic_DNA"/>
</dbReference>
<comment type="caution">
    <text evidence="1">The sequence shown here is derived from an EMBL/GenBank/DDBJ whole genome shotgun (WGS) entry which is preliminary data.</text>
</comment>
<name>A0A2H0RM49_9BACT</name>
<gene>
    <name evidence="1" type="ORF">COV06_03640</name>
</gene>
<proteinExistence type="predicted"/>
<evidence type="ECO:0000313" key="2">
    <source>
        <dbReference type="Proteomes" id="UP000230084"/>
    </source>
</evidence>
<reference evidence="1 2" key="1">
    <citation type="submission" date="2017-09" db="EMBL/GenBank/DDBJ databases">
        <title>Depth-based differentiation of microbial function through sediment-hosted aquifers and enrichment of novel symbionts in the deep terrestrial subsurface.</title>
        <authorList>
            <person name="Probst A.J."/>
            <person name="Ladd B."/>
            <person name="Jarett J.K."/>
            <person name="Geller-Mcgrath D.E."/>
            <person name="Sieber C.M."/>
            <person name="Emerson J.B."/>
            <person name="Anantharaman K."/>
            <person name="Thomas B.C."/>
            <person name="Malmstrom R."/>
            <person name="Stieglmeier M."/>
            <person name="Klingl A."/>
            <person name="Woyke T."/>
            <person name="Ryan C.M."/>
            <person name="Banfield J.F."/>
        </authorList>
    </citation>
    <scope>NUCLEOTIDE SEQUENCE [LARGE SCALE GENOMIC DNA]</scope>
    <source>
        <strain evidence="1">CG10_big_fil_rev_8_21_14_0_10_50_16</strain>
    </source>
</reference>